<accession>A0ABQ4YGI9</accession>
<name>A0ABQ4YGI9_9ASTR</name>
<evidence type="ECO:0000313" key="3">
    <source>
        <dbReference type="Proteomes" id="UP001151760"/>
    </source>
</evidence>
<dbReference type="EMBL" id="BQNB010010381">
    <property type="protein sequence ID" value="GJS76511.1"/>
    <property type="molecule type" value="Genomic_DNA"/>
</dbReference>
<evidence type="ECO:0000256" key="1">
    <source>
        <dbReference type="SAM" id="MobiDB-lite"/>
    </source>
</evidence>
<evidence type="ECO:0000313" key="2">
    <source>
        <dbReference type="EMBL" id="GJS76511.1"/>
    </source>
</evidence>
<organism evidence="2 3">
    <name type="scientific">Tanacetum coccineum</name>
    <dbReference type="NCBI Taxonomy" id="301880"/>
    <lineage>
        <taxon>Eukaryota</taxon>
        <taxon>Viridiplantae</taxon>
        <taxon>Streptophyta</taxon>
        <taxon>Embryophyta</taxon>
        <taxon>Tracheophyta</taxon>
        <taxon>Spermatophyta</taxon>
        <taxon>Magnoliopsida</taxon>
        <taxon>eudicotyledons</taxon>
        <taxon>Gunneridae</taxon>
        <taxon>Pentapetalae</taxon>
        <taxon>asterids</taxon>
        <taxon>campanulids</taxon>
        <taxon>Asterales</taxon>
        <taxon>Asteraceae</taxon>
        <taxon>Asteroideae</taxon>
        <taxon>Anthemideae</taxon>
        <taxon>Anthemidinae</taxon>
        <taxon>Tanacetum</taxon>
    </lineage>
</organism>
<gene>
    <name evidence="2" type="ORF">Tco_0726392</name>
</gene>
<feature type="compositionally biased region" description="Polar residues" evidence="1">
    <location>
        <begin position="126"/>
        <end position="141"/>
    </location>
</feature>
<proteinExistence type="predicted"/>
<keyword evidence="3" id="KW-1185">Reference proteome</keyword>
<dbReference type="Proteomes" id="UP001151760">
    <property type="component" value="Unassembled WGS sequence"/>
</dbReference>
<feature type="compositionally biased region" description="Basic and acidic residues" evidence="1">
    <location>
        <begin position="142"/>
        <end position="161"/>
    </location>
</feature>
<reference evidence="2" key="2">
    <citation type="submission" date="2022-01" db="EMBL/GenBank/DDBJ databases">
        <authorList>
            <person name="Yamashiro T."/>
            <person name="Shiraishi A."/>
            <person name="Satake H."/>
            <person name="Nakayama K."/>
        </authorList>
    </citation>
    <scope>NUCLEOTIDE SEQUENCE</scope>
</reference>
<sequence>MSTNTKLAKQTIMGKQHSTSGTKLYSVTPFPKFKFIPKVVESNALSKPVTSNSAPSPRELIGVNNDKVIAPGMFRINPFKNFREEKFMSINKVRASVRSKPITVSPPHVFAKKDVDFDSNGLFDTRVNNTAQTRRPQSKSNTKNDRLSCVNRREQATRHQI</sequence>
<reference evidence="2" key="1">
    <citation type="journal article" date="2022" name="Int. J. Mol. Sci.">
        <title>Draft Genome of Tanacetum Coccineum: Genomic Comparison of Closely Related Tanacetum-Family Plants.</title>
        <authorList>
            <person name="Yamashiro T."/>
            <person name="Shiraishi A."/>
            <person name="Nakayama K."/>
            <person name="Satake H."/>
        </authorList>
    </citation>
    <scope>NUCLEOTIDE SEQUENCE</scope>
</reference>
<comment type="caution">
    <text evidence="2">The sequence shown here is derived from an EMBL/GenBank/DDBJ whole genome shotgun (WGS) entry which is preliminary data.</text>
</comment>
<protein>
    <recommendedName>
        <fullName evidence="4">TPX2 central domain-containing protein</fullName>
    </recommendedName>
</protein>
<feature type="region of interest" description="Disordered" evidence="1">
    <location>
        <begin position="126"/>
        <end position="161"/>
    </location>
</feature>
<evidence type="ECO:0008006" key="4">
    <source>
        <dbReference type="Google" id="ProtNLM"/>
    </source>
</evidence>